<name>I4Z264_9HYPH</name>
<evidence type="ECO:0000256" key="2">
    <source>
        <dbReference type="ARBA" id="ARBA00008520"/>
    </source>
</evidence>
<keyword evidence="4" id="KW-0762">Sugar transport</keyword>
<evidence type="ECO:0000256" key="3">
    <source>
        <dbReference type="ARBA" id="ARBA00022764"/>
    </source>
</evidence>
<dbReference type="eggNOG" id="COG1653">
    <property type="taxonomic scope" value="Bacteria"/>
</dbReference>
<reference evidence="4 5" key="1">
    <citation type="submission" date="2012-02" db="EMBL/GenBank/DDBJ databases">
        <title>Improved High-Quality Draft sequence of Microvirga sp. WSM3557.</title>
        <authorList>
            <consortium name="US DOE Joint Genome Institute"/>
            <person name="Lucas S."/>
            <person name="Han J."/>
            <person name="Lapidus A."/>
            <person name="Cheng J.-F."/>
            <person name="Goodwin L."/>
            <person name="Pitluck S."/>
            <person name="Peters L."/>
            <person name="Zhang X."/>
            <person name="Detter J.C."/>
            <person name="Han C."/>
            <person name="Tapia R."/>
            <person name="Land M."/>
            <person name="Hauser L."/>
            <person name="Kyrpides N."/>
            <person name="Ivanova N."/>
            <person name="Pagani I."/>
            <person name="Brau L."/>
            <person name="Yates R."/>
            <person name="O'Hara G."/>
            <person name="Rui T."/>
            <person name="Howieson J."/>
            <person name="Reeve W."/>
            <person name="Woyke T."/>
        </authorList>
    </citation>
    <scope>NUCLEOTIDE SEQUENCE [LARGE SCALE GENOMIC DNA]</scope>
    <source>
        <strain evidence="4 5">WSM3557</strain>
    </source>
</reference>
<evidence type="ECO:0000313" key="4">
    <source>
        <dbReference type="EMBL" id="EIM30306.1"/>
    </source>
</evidence>
<dbReference type="PATRIC" id="fig|864069.3.peg.1234"/>
<dbReference type="Gene3D" id="3.40.190.10">
    <property type="entry name" value="Periplasmic binding protein-like II"/>
    <property type="match status" value="2"/>
</dbReference>
<keyword evidence="3" id="KW-0574">Periplasm</keyword>
<comment type="similarity">
    <text evidence="2">Belongs to the bacterial solute-binding protein 1 family.</text>
</comment>
<protein>
    <submittedName>
        <fullName evidence="4">ABC-type sugar transport system, periplasmic component</fullName>
    </submittedName>
</protein>
<sequence>MAPIAQAGQVPEFWHYMGAGGEYQAVKAMVAEVNKQYPATPITERVIPGHAAGLRQQIQVSLMGGDPPAVYQVDIGVEISLVAKAGRALDIEDVWKDIDGDRIFPEGLRRIITFEGKHVAIPIDMSIVNNVFYNKSVFEKLGLTPPKTWEEWDAVCAKLKANNIGCLANASSGPWSFYNMYPALLETLGTDGYWKFARGEISLKSPEFRQALELYRKRFAQNYVANWTGAKWSDGADQLMRGNVGMYMVGDWASGYMKERGFKPGIDYDFFAAPGTEKISIFQADTVVALKGELAPAAKNFMKGVASPPAQAAFNKLKGALAPNTQTPTDIYDPIQKKEFEKLNAAGNTTLPNLIILMPVDYRTALRTEIERFASNPTDEALNAVIEKMEPQRLQAEKGNLFVKW</sequence>
<evidence type="ECO:0000256" key="1">
    <source>
        <dbReference type="ARBA" id="ARBA00004418"/>
    </source>
</evidence>
<keyword evidence="5" id="KW-1185">Reference proteome</keyword>
<dbReference type="Proteomes" id="UP000003947">
    <property type="component" value="Unassembled WGS sequence"/>
</dbReference>
<proteinExistence type="inferred from homology"/>
<dbReference type="HOGENOM" id="CLU_031285_15_0_5"/>
<accession>I4Z264</accession>
<dbReference type="PANTHER" id="PTHR43649">
    <property type="entry name" value="ARABINOSE-BINDING PROTEIN-RELATED"/>
    <property type="match status" value="1"/>
</dbReference>
<evidence type="ECO:0000313" key="5">
    <source>
        <dbReference type="Proteomes" id="UP000003947"/>
    </source>
</evidence>
<keyword evidence="4" id="KW-0813">Transport</keyword>
<organism evidence="4 5">
    <name type="scientific">Microvirga lotononidis</name>
    <dbReference type="NCBI Taxonomy" id="864069"/>
    <lineage>
        <taxon>Bacteria</taxon>
        <taxon>Pseudomonadati</taxon>
        <taxon>Pseudomonadota</taxon>
        <taxon>Alphaproteobacteria</taxon>
        <taxon>Hyphomicrobiales</taxon>
        <taxon>Methylobacteriaceae</taxon>
        <taxon>Microvirga</taxon>
    </lineage>
</organism>
<comment type="subcellular location">
    <subcellularLocation>
        <location evidence="1">Periplasm</location>
    </subcellularLocation>
</comment>
<gene>
    <name evidence="4" type="ORF">MicloDRAFT_00011110</name>
</gene>
<dbReference type="RefSeq" id="WP_009489789.1">
    <property type="nucleotide sequence ID" value="NZ_CP141050.1"/>
</dbReference>
<dbReference type="Pfam" id="PF01547">
    <property type="entry name" value="SBP_bac_1"/>
    <property type="match status" value="1"/>
</dbReference>
<dbReference type="InterPro" id="IPR006059">
    <property type="entry name" value="SBP"/>
</dbReference>
<dbReference type="STRING" id="864069.MicloDRAFT_00011110"/>
<dbReference type="InterPro" id="IPR050490">
    <property type="entry name" value="Bact_solute-bd_prot1"/>
</dbReference>
<dbReference type="AlphaFoldDB" id="I4Z264"/>
<dbReference type="GO" id="GO:0042597">
    <property type="term" value="C:periplasmic space"/>
    <property type="evidence" value="ECO:0007669"/>
    <property type="project" value="UniProtKB-SubCell"/>
</dbReference>
<dbReference type="EMBL" id="JH660639">
    <property type="protein sequence ID" value="EIM30306.1"/>
    <property type="molecule type" value="Genomic_DNA"/>
</dbReference>
<dbReference type="SUPFAM" id="SSF53850">
    <property type="entry name" value="Periplasmic binding protein-like II"/>
    <property type="match status" value="1"/>
</dbReference>